<protein>
    <recommendedName>
        <fullName evidence="3">Knr4/Smi1-like domain-containing protein</fullName>
    </recommendedName>
</protein>
<organism evidence="1 2">
    <name type="scientific">Kitasatospora cheerisanensis KCTC 2395</name>
    <dbReference type="NCBI Taxonomy" id="1348663"/>
    <lineage>
        <taxon>Bacteria</taxon>
        <taxon>Bacillati</taxon>
        <taxon>Actinomycetota</taxon>
        <taxon>Actinomycetes</taxon>
        <taxon>Kitasatosporales</taxon>
        <taxon>Streptomycetaceae</taxon>
        <taxon>Kitasatospora</taxon>
    </lineage>
</organism>
<reference evidence="1 2" key="1">
    <citation type="submission" date="2014-05" db="EMBL/GenBank/DDBJ databases">
        <title>Draft Genome Sequence of Kitasatospora cheerisanensis KCTC 2395.</title>
        <authorList>
            <person name="Nam D.H."/>
        </authorList>
    </citation>
    <scope>NUCLEOTIDE SEQUENCE [LARGE SCALE GENOMIC DNA]</scope>
    <source>
        <strain evidence="1 2">KCTC 2395</strain>
    </source>
</reference>
<dbReference type="OrthoDB" id="1190024at2"/>
<dbReference type="Proteomes" id="UP000027178">
    <property type="component" value="Unassembled WGS sequence"/>
</dbReference>
<dbReference type="HOGENOM" id="CLU_109400_0_0_11"/>
<comment type="caution">
    <text evidence="1">The sequence shown here is derived from an EMBL/GenBank/DDBJ whole genome shotgun (WGS) entry which is preliminary data.</text>
</comment>
<dbReference type="PATRIC" id="fig|1348663.4.peg.7139"/>
<gene>
    <name evidence="1" type="ORF">KCH_73880</name>
</gene>
<evidence type="ECO:0000313" key="2">
    <source>
        <dbReference type="Proteomes" id="UP000027178"/>
    </source>
</evidence>
<dbReference type="InterPro" id="IPR037883">
    <property type="entry name" value="Knr4/Smi1-like_sf"/>
</dbReference>
<dbReference type="EMBL" id="JNBY01000159">
    <property type="protein sequence ID" value="KDN80898.1"/>
    <property type="molecule type" value="Genomic_DNA"/>
</dbReference>
<evidence type="ECO:0000313" key="1">
    <source>
        <dbReference type="EMBL" id="KDN80898.1"/>
    </source>
</evidence>
<dbReference type="SUPFAM" id="SSF160631">
    <property type="entry name" value="SMI1/KNR4-like"/>
    <property type="match status" value="1"/>
</dbReference>
<accession>A0A066YHC7</accession>
<keyword evidence="2" id="KW-1185">Reference proteome</keyword>
<name>A0A066YHC7_9ACTN</name>
<dbReference type="AlphaFoldDB" id="A0A066YHC7"/>
<proteinExistence type="predicted"/>
<dbReference type="eggNOG" id="COG5010">
    <property type="taxonomic scope" value="Bacteria"/>
</dbReference>
<sequence length="191" mass="20444">MTADRSAPPGSWPGVHERLAELAAADPLLRRFGADSHRYVLRPPLSESAVTSFETRHRITLPRSYRTFLLDAADGGAGPAHGLLGLTELPPDDEALFDLKADSLAPGFLASPFRYLTSQPGPSTATDTGYDLAGSLPIGEAGCGIFSRLVITGPCAGQVWTDDQVWSGLAPGPDFRVWYTAWLDAYQRSGT</sequence>
<evidence type="ECO:0008006" key="3">
    <source>
        <dbReference type="Google" id="ProtNLM"/>
    </source>
</evidence>